<gene>
    <name evidence="3" type="ORF">J2W94_001835</name>
</gene>
<organism evidence="3 4">
    <name type="scientific">Pseudoxanthomonas sacheonensis</name>
    <dbReference type="NCBI Taxonomy" id="443615"/>
    <lineage>
        <taxon>Bacteria</taxon>
        <taxon>Pseudomonadati</taxon>
        <taxon>Pseudomonadota</taxon>
        <taxon>Gammaproteobacteria</taxon>
        <taxon>Lysobacterales</taxon>
        <taxon>Lysobacteraceae</taxon>
        <taxon>Pseudoxanthomonas</taxon>
    </lineage>
</organism>
<evidence type="ECO:0000259" key="2">
    <source>
        <dbReference type="Pfam" id="PF13476"/>
    </source>
</evidence>
<dbReference type="InterPro" id="IPR027417">
    <property type="entry name" value="P-loop_NTPase"/>
</dbReference>
<keyword evidence="1" id="KW-0175">Coiled coil</keyword>
<accession>A0ABU1RUE9</accession>
<evidence type="ECO:0000313" key="4">
    <source>
        <dbReference type="Proteomes" id="UP001254759"/>
    </source>
</evidence>
<proteinExistence type="predicted"/>
<dbReference type="EMBL" id="JAVDTT010000002">
    <property type="protein sequence ID" value="MDR6841550.1"/>
    <property type="molecule type" value="Genomic_DNA"/>
</dbReference>
<dbReference type="Pfam" id="PF13476">
    <property type="entry name" value="AAA_23"/>
    <property type="match status" value="1"/>
</dbReference>
<evidence type="ECO:0000313" key="3">
    <source>
        <dbReference type="EMBL" id="MDR6841550.1"/>
    </source>
</evidence>
<dbReference type="PANTHER" id="PTHR32114">
    <property type="entry name" value="ABC TRANSPORTER ABCH.3"/>
    <property type="match status" value="1"/>
</dbReference>
<protein>
    <submittedName>
        <fullName evidence="3">DNA repair exonuclease SbcCD ATPase subunit</fullName>
    </submittedName>
</protein>
<dbReference type="GO" id="GO:0004527">
    <property type="term" value="F:exonuclease activity"/>
    <property type="evidence" value="ECO:0007669"/>
    <property type="project" value="UniProtKB-KW"/>
</dbReference>
<dbReference type="PANTHER" id="PTHR32114:SF2">
    <property type="entry name" value="ABC TRANSPORTER ABCH.3"/>
    <property type="match status" value="1"/>
</dbReference>
<keyword evidence="3" id="KW-0540">Nuclease</keyword>
<sequence length="677" mass="75542">MRSAIHLPVVERLRVLNYPLYPGSTKQGLDLSFDKGVTVIAGINGIGKTTLLNLLLRMLVGPTSPSKAATRDIGRVSKRSLITARKFSFFQDRAGVALAANATSTLTFRIGGKQIAVTRRLTNLEITKLVISGKSVATPDNSSFLEQMAELSGLATPYDFHMVVRYVQFFTEERLPLLWSPTAQLELFKMLFVDEAIGRKLNKLFSEIQGADTDYRNRTYQYNLRKYRYEQARAKYQSVDPDLTAVTAKLAETRAELDGASRDHRRATEQVAELVKQRDDADRKIESLQVTLDQEIHAFHQQDAAYIAQALPTLDDKFQMLMQGLGSNLGCFVCGKSGKREVAAISKRLRDHHCFVCNASLAHASAPNVTPITARALQKIENKIDALRTEIAAHLKAQQQQDEAYAGALALVRPAVARRHELMMRVEQLQAQIPETSDATQAPLLADLEIEKIELDQLAEKRKELSAQYKRQIDKLFVEMGEIENDLGSRLTGYAEAFLHETVVVKFLRNYPFKVATGAPQINLPTFRIAMTSSTHLAAHDRSTATSVSESQKEFLDLAFRMTLLDMVANDGTTMLVMETPEASLDSWFMERAAQMIRKFSPEDSQRMLIATSNVNGTSMIPALLGLIKKDGTMRKLSKAKQGRLIDLMALAEEPGVLRDDEAREKLTSELRGYLGS</sequence>
<dbReference type="InterPro" id="IPR038729">
    <property type="entry name" value="Rad50/SbcC_AAA"/>
</dbReference>
<dbReference type="RefSeq" id="WP_310092438.1">
    <property type="nucleotide sequence ID" value="NZ_JAVDTT010000002.1"/>
</dbReference>
<dbReference type="Gene3D" id="3.40.50.300">
    <property type="entry name" value="P-loop containing nucleotide triphosphate hydrolases"/>
    <property type="match status" value="2"/>
</dbReference>
<keyword evidence="4" id="KW-1185">Reference proteome</keyword>
<reference evidence="3 4" key="1">
    <citation type="submission" date="2023-07" db="EMBL/GenBank/DDBJ databases">
        <title>Sorghum-associated microbial communities from plants grown in Nebraska, USA.</title>
        <authorList>
            <person name="Schachtman D."/>
        </authorList>
    </citation>
    <scope>NUCLEOTIDE SEQUENCE [LARGE SCALE GENOMIC DNA]</scope>
    <source>
        <strain evidence="3 4">BE107</strain>
    </source>
</reference>
<name>A0ABU1RUE9_9GAMM</name>
<keyword evidence="3" id="KW-0269">Exonuclease</keyword>
<dbReference type="Proteomes" id="UP001254759">
    <property type="component" value="Unassembled WGS sequence"/>
</dbReference>
<keyword evidence="3" id="KW-0378">Hydrolase</keyword>
<comment type="caution">
    <text evidence="3">The sequence shown here is derived from an EMBL/GenBank/DDBJ whole genome shotgun (WGS) entry which is preliminary data.</text>
</comment>
<dbReference type="SUPFAM" id="SSF52540">
    <property type="entry name" value="P-loop containing nucleoside triphosphate hydrolases"/>
    <property type="match status" value="1"/>
</dbReference>
<feature type="domain" description="Rad50/SbcC-type AAA" evidence="2">
    <location>
        <begin position="27"/>
        <end position="289"/>
    </location>
</feature>
<feature type="coiled-coil region" evidence="1">
    <location>
        <begin position="448"/>
        <end position="475"/>
    </location>
</feature>
<evidence type="ECO:0000256" key="1">
    <source>
        <dbReference type="SAM" id="Coils"/>
    </source>
</evidence>
<feature type="coiled-coil region" evidence="1">
    <location>
        <begin position="243"/>
        <end position="291"/>
    </location>
</feature>